<sequence length="139" mass="16155">MYPFWNHGPDHGRSEVDQVRADMKRRAKETEEVTRNIVQHGLALVPLDKVHILPSQETLSRDIRRQRQEALVGQKEVDHFANTITGEKFLRVKEDDFLLFAASTDLDILRRSRHWFADGTFKVTPKKHDQLYTITCSSA</sequence>
<gene>
    <name evidence="1" type="ORF">DSTB1V02_LOCUS9187</name>
</gene>
<protein>
    <submittedName>
        <fullName evidence="1">Uncharacterized protein</fullName>
    </submittedName>
</protein>
<keyword evidence="2" id="KW-1185">Reference proteome</keyword>
<dbReference type="OrthoDB" id="93990at2759"/>
<dbReference type="EMBL" id="LR901783">
    <property type="protein sequence ID" value="CAD7249390.1"/>
    <property type="molecule type" value="Genomic_DNA"/>
</dbReference>
<reference evidence="1" key="1">
    <citation type="submission" date="2020-11" db="EMBL/GenBank/DDBJ databases">
        <authorList>
            <person name="Tran Van P."/>
        </authorList>
    </citation>
    <scope>NUCLEOTIDE SEQUENCE</scope>
</reference>
<dbReference type="AlphaFoldDB" id="A0A7R9A8E2"/>
<accession>A0A7R9A8E2</accession>
<proteinExistence type="predicted"/>
<name>A0A7R9A8E2_9CRUS</name>
<dbReference type="Proteomes" id="UP000677054">
    <property type="component" value="Unassembled WGS sequence"/>
</dbReference>
<evidence type="ECO:0000313" key="1">
    <source>
        <dbReference type="EMBL" id="CAD7249390.1"/>
    </source>
</evidence>
<evidence type="ECO:0000313" key="2">
    <source>
        <dbReference type="Proteomes" id="UP000677054"/>
    </source>
</evidence>
<dbReference type="EMBL" id="CAJPEV010002266">
    <property type="protein sequence ID" value="CAG0896336.1"/>
    <property type="molecule type" value="Genomic_DNA"/>
</dbReference>
<organism evidence="1">
    <name type="scientific">Darwinula stevensoni</name>
    <dbReference type="NCBI Taxonomy" id="69355"/>
    <lineage>
        <taxon>Eukaryota</taxon>
        <taxon>Metazoa</taxon>
        <taxon>Ecdysozoa</taxon>
        <taxon>Arthropoda</taxon>
        <taxon>Crustacea</taxon>
        <taxon>Oligostraca</taxon>
        <taxon>Ostracoda</taxon>
        <taxon>Podocopa</taxon>
        <taxon>Podocopida</taxon>
        <taxon>Darwinulocopina</taxon>
        <taxon>Darwinuloidea</taxon>
        <taxon>Darwinulidae</taxon>
        <taxon>Darwinula</taxon>
    </lineage>
</organism>